<proteinExistence type="inferred from homology"/>
<accession>A0A3N0AER2</accession>
<dbReference type="EMBL" id="QICB01000005">
    <property type="protein sequence ID" value="RNL19479.1"/>
    <property type="molecule type" value="Genomic_DNA"/>
</dbReference>
<dbReference type="InterPro" id="IPR002491">
    <property type="entry name" value="ABC_transptr_periplasmic_BD"/>
</dbReference>
<dbReference type="OrthoDB" id="9775594at2"/>
<dbReference type="PROSITE" id="PS50983">
    <property type="entry name" value="FE_B12_PBP"/>
    <property type="match status" value="1"/>
</dbReference>
<feature type="region of interest" description="Disordered" evidence="2">
    <location>
        <begin position="29"/>
        <end position="55"/>
    </location>
</feature>
<dbReference type="PANTHER" id="PTHR30535:SF34">
    <property type="entry name" value="MOLYBDATE-BINDING PROTEIN MOLA"/>
    <property type="match status" value="1"/>
</dbReference>
<sequence length="381" mass="40876">MKKPMKGAAAFAVAGCLALSTALFGCASGESEPASEAEPQAAAQPVATEQTVTDDAGRTVTLPAAEQLEKIYYTSPAGQIFCFTLAPELCAGTTMDFTEQELANLPADIVDLPNLGTLAGGKDLNPEAIMAAGIQVVFSVTTVEPGEKDATNADDLQNQTGIPVVVIDGSFDKTAHCYEVLGRILGKQDEAKKMADYCTKVAADVAAAVATVPEDQRVSVYYAEGPEGLQTEPTSSSHALVFRLAGAKNVAEDLEAEGGKGKTPVSLEQVLAWNPEVIIAWDAERFEGGSDELIRTDPNWSTVKAVQDGRVYTMCQTPFSWLDRPPAVNRFIGLQWLANLLYPEAYDIDIVEETKNFYSMFYHRDLTDGQVIELLGNSYQG</sequence>
<keyword evidence="6" id="KW-1185">Reference proteome</keyword>
<dbReference type="Proteomes" id="UP000267368">
    <property type="component" value="Unassembled WGS sequence"/>
</dbReference>
<dbReference type="AlphaFoldDB" id="A0A3N0AER2"/>
<gene>
    <name evidence="5" type="ORF">DMP07_07220</name>
</gene>
<evidence type="ECO:0000256" key="2">
    <source>
        <dbReference type="SAM" id="MobiDB-lite"/>
    </source>
</evidence>
<evidence type="ECO:0000259" key="4">
    <source>
        <dbReference type="PROSITE" id="PS50983"/>
    </source>
</evidence>
<dbReference type="PROSITE" id="PS51257">
    <property type="entry name" value="PROKAR_LIPOPROTEIN"/>
    <property type="match status" value="1"/>
</dbReference>
<dbReference type="Gene3D" id="3.40.50.1980">
    <property type="entry name" value="Nitrogenase molybdenum iron protein domain"/>
    <property type="match status" value="2"/>
</dbReference>
<dbReference type="RefSeq" id="WP_123198472.1">
    <property type="nucleotide sequence ID" value="NZ_QICB01000005.1"/>
</dbReference>
<comment type="similarity">
    <text evidence="1">Belongs to the bacterial solute-binding protein 8 family.</text>
</comment>
<name>A0A3N0AER2_9ACTN</name>
<dbReference type="PANTHER" id="PTHR30535">
    <property type="entry name" value="VITAMIN B12-BINDING PROTEIN"/>
    <property type="match status" value="1"/>
</dbReference>
<feature type="compositionally biased region" description="Low complexity" evidence="2">
    <location>
        <begin position="29"/>
        <end position="53"/>
    </location>
</feature>
<comment type="caution">
    <text evidence="5">The sequence shown here is derived from an EMBL/GenBank/DDBJ whole genome shotgun (WGS) entry which is preliminary data.</text>
</comment>
<dbReference type="Gene3D" id="1.20.58.2180">
    <property type="match status" value="1"/>
</dbReference>
<reference evidence="6" key="1">
    <citation type="submission" date="2018-05" db="EMBL/GenBank/DDBJ databases">
        <title>Genome Sequencing of selected type strains of the family Eggerthellaceae.</title>
        <authorList>
            <person name="Danylec N."/>
            <person name="Stoll D.A."/>
            <person name="Doetsch A."/>
            <person name="Huch M."/>
        </authorList>
    </citation>
    <scope>NUCLEOTIDE SEQUENCE [LARGE SCALE GENOMIC DNA]</scope>
    <source>
        <strain evidence="6">DSM 17537</strain>
    </source>
</reference>
<dbReference type="SUPFAM" id="SSF53807">
    <property type="entry name" value="Helical backbone' metal receptor"/>
    <property type="match status" value="1"/>
</dbReference>
<dbReference type="InterPro" id="IPR050902">
    <property type="entry name" value="ABC_Transporter_SBP"/>
</dbReference>
<evidence type="ECO:0000256" key="1">
    <source>
        <dbReference type="ARBA" id="ARBA00008814"/>
    </source>
</evidence>
<evidence type="ECO:0000313" key="6">
    <source>
        <dbReference type="Proteomes" id="UP000267368"/>
    </source>
</evidence>
<protein>
    <submittedName>
        <fullName evidence="5">ABC transporter substrate-binding protein</fullName>
    </submittedName>
</protein>
<evidence type="ECO:0000256" key="3">
    <source>
        <dbReference type="SAM" id="SignalP"/>
    </source>
</evidence>
<feature type="chain" id="PRO_5018327803" evidence="3">
    <location>
        <begin position="28"/>
        <end position="381"/>
    </location>
</feature>
<organism evidence="5 6">
    <name type="scientific">Slackia faecicanis</name>
    <dbReference type="NCBI Taxonomy" id="255723"/>
    <lineage>
        <taxon>Bacteria</taxon>
        <taxon>Bacillati</taxon>
        <taxon>Actinomycetota</taxon>
        <taxon>Coriobacteriia</taxon>
        <taxon>Eggerthellales</taxon>
        <taxon>Eggerthellaceae</taxon>
        <taxon>Slackia</taxon>
    </lineage>
</organism>
<evidence type="ECO:0000313" key="5">
    <source>
        <dbReference type="EMBL" id="RNL19479.1"/>
    </source>
</evidence>
<dbReference type="GO" id="GO:0071281">
    <property type="term" value="P:cellular response to iron ion"/>
    <property type="evidence" value="ECO:0007669"/>
    <property type="project" value="TreeGrafter"/>
</dbReference>
<dbReference type="Pfam" id="PF01497">
    <property type="entry name" value="Peripla_BP_2"/>
    <property type="match status" value="1"/>
</dbReference>
<feature type="signal peptide" evidence="3">
    <location>
        <begin position="1"/>
        <end position="27"/>
    </location>
</feature>
<keyword evidence="3" id="KW-0732">Signal</keyword>
<feature type="domain" description="Fe/B12 periplasmic-binding" evidence="4">
    <location>
        <begin position="70"/>
        <end position="345"/>
    </location>
</feature>